<dbReference type="AlphaFoldDB" id="Q0EZL1"/>
<evidence type="ECO:0000313" key="10">
    <source>
        <dbReference type="EMBL" id="EAU54693.1"/>
    </source>
</evidence>
<evidence type="ECO:0000256" key="2">
    <source>
        <dbReference type="ARBA" id="ARBA00006602"/>
    </source>
</evidence>
<dbReference type="GO" id="GO:0015031">
    <property type="term" value="P:protein transport"/>
    <property type="evidence" value="ECO:0007669"/>
    <property type="project" value="UniProtKB-KW"/>
</dbReference>
<feature type="domain" description="Flagellar assembly protein FliH/Type III secretion system HrpE" evidence="9">
    <location>
        <begin position="88"/>
        <end position="198"/>
    </location>
</feature>
<reference evidence="10 11" key="1">
    <citation type="submission" date="2006-09" db="EMBL/GenBank/DDBJ databases">
        <authorList>
            <person name="Emerson D."/>
            <person name="Ferriera S."/>
            <person name="Johnson J."/>
            <person name="Kravitz S."/>
            <person name="Halpern A."/>
            <person name="Remington K."/>
            <person name="Beeson K."/>
            <person name="Tran B."/>
            <person name="Rogers Y.-H."/>
            <person name="Friedman R."/>
            <person name="Venter J.C."/>
        </authorList>
    </citation>
    <scope>NUCLEOTIDE SEQUENCE [LARGE SCALE GENOMIC DNA]</scope>
    <source>
        <strain evidence="10 11">PV-1</strain>
    </source>
</reference>
<accession>Q0EZL1</accession>
<evidence type="ECO:0000256" key="8">
    <source>
        <dbReference type="SAM" id="Coils"/>
    </source>
</evidence>
<dbReference type="HOGENOM" id="CLU_1198610_0_0_0"/>
<dbReference type="InParanoid" id="Q0EZL1"/>
<proteinExistence type="inferred from homology"/>
<evidence type="ECO:0000256" key="6">
    <source>
        <dbReference type="ARBA" id="ARBA00022927"/>
    </source>
</evidence>
<dbReference type="PANTHER" id="PTHR34982">
    <property type="entry name" value="YOP PROTEINS TRANSLOCATION PROTEIN L"/>
    <property type="match status" value="1"/>
</dbReference>
<dbReference type="EMBL" id="AATS01000006">
    <property type="protein sequence ID" value="EAU54693.1"/>
    <property type="molecule type" value="Genomic_DNA"/>
</dbReference>
<dbReference type="GO" id="GO:0005829">
    <property type="term" value="C:cytosol"/>
    <property type="evidence" value="ECO:0007669"/>
    <property type="project" value="TreeGrafter"/>
</dbReference>
<evidence type="ECO:0000256" key="1">
    <source>
        <dbReference type="ARBA" id="ARBA00003041"/>
    </source>
</evidence>
<keyword evidence="10" id="KW-0966">Cell projection</keyword>
<keyword evidence="7" id="KW-1006">Bacterial flagellum protein export</keyword>
<evidence type="ECO:0000256" key="4">
    <source>
        <dbReference type="ARBA" id="ARBA00022448"/>
    </source>
</evidence>
<keyword evidence="4" id="KW-0813">Transport</keyword>
<comment type="similarity">
    <text evidence="2">Belongs to the FliH family.</text>
</comment>
<evidence type="ECO:0000313" key="11">
    <source>
        <dbReference type="Proteomes" id="UP000005297"/>
    </source>
</evidence>
<dbReference type="FunCoup" id="Q0EZL1">
    <property type="interactions" value="30"/>
</dbReference>
<keyword evidence="5" id="KW-1005">Bacterial flagellum biogenesis</keyword>
<dbReference type="Pfam" id="PF02108">
    <property type="entry name" value="FliH"/>
    <property type="match status" value="1"/>
</dbReference>
<keyword evidence="10" id="KW-0282">Flagellum</keyword>
<protein>
    <recommendedName>
        <fullName evidence="3">Flagellar assembly protein FliH</fullName>
    </recommendedName>
</protein>
<dbReference type="InterPro" id="IPR018035">
    <property type="entry name" value="Flagellar_FliH/T3SS_HrpE"/>
</dbReference>
<dbReference type="STRING" id="314344.AL013_11910"/>
<keyword evidence="6" id="KW-0653">Protein transport</keyword>
<dbReference type="InterPro" id="IPR051472">
    <property type="entry name" value="T3SS_Stator/FliH"/>
</dbReference>
<feature type="coiled-coil region" evidence="8">
    <location>
        <begin position="36"/>
        <end position="115"/>
    </location>
</feature>
<keyword evidence="8" id="KW-0175">Coiled coil</keyword>
<comment type="caution">
    <text evidence="10">The sequence shown here is derived from an EMBL/GenBank/DDBJ whole genome shotgun (WGS) entry which is preliminary data.</text>
</comment>
<dbReference type="PANTHER" id="PTHR34982:SF1">
    <property type="entry name" value="FLAGELLAR ASSEMBLY PROTEIN FLIH"/>
    <property type="match status" value="1"/>
</dbReference>
<name>Q0EZL1_9PROT</name>
<gene>
    <name evidence="10" type="ORF">SPV1_13954</name>
</gene>
<dbReference type="RefSeq" id="WP_009850303.1">
    <property type="nucleotide sequence ID" value="NZ_DS022294.1"/>
</dbReference>
<keyword evidence="10" id="KW-0969">Cilium</keyword>
<dbReference type="GO" id="GO:0044781">
    <property type="term" value="P:bacterial-type flagellum organization"/>
    <property type="evidence" value="ECO:0007669"/>
    <property type="project" value="UniProtKB-KW"/>
</dbReference>
<evidence type="ECO:0000256" key="5">
    <source>
        <dbReference type="ARBA" id="ARBA00022795"/>
    </source>
</evidence>
<evidence type="ECO:0000256" key="7">
    <source>
        <dbReference type="ARBA" id="ARBA00023225"/>
    </source>
</evidence>
<comment type="function">
    <text evidence="1">Needed for flagellar regrowth and assembly.</text>
</comment>
<dbReference type="Proteomes" id="UP000005297">
    <property type="component" value="Unassembled WGS sequence"/>
</dbReference>
<sequence length="231" mass="24941">MSELKPLIFPADVREATQHAAAFPFTPANRTSQHASSVADNRMQQLEQMLQEAQGRAEIVEKEAYDKAYLAGEKAGMTLGKKRGEQILETVQASLKEAERDIATLRSAFAEAAMDVAEHIAEQIIGRSLAHDRSALLDIARQAANQLPDTSKLHIAVSADDYATFKRMLDDDDTTAVLRADPTVTTGTCRVISADQDILIDPVGAVAGYLSQLQPLLLGQVQSPANKDTGA</sequence>
<evidence type="ECO:0000259" key="9">
    <source>
        <dbReference type="Pfam" id="PF02108"/>
    </source>
</evidence>
<dbReference type="OrthoDB" id="5293141at2"/>
<keyword evidence="11" id="KW-1185">Reference proteome</keyword>
<evidence type="ECO:0000256" key="3">
    <source>
        <dbReference type="ARBA" id="ARBA00016507"/>
    </source>
</evidence>
<organism evidence="10 11">
    <name type="scientific">Mariprofundus ferrooxydans PV-1</name>
    <dbReference type="NCBI Taxonomy" id="314345"/>
    <lineage>
        <taxon>Bacteria</taxon>
        <taxon>Pseudomonadati</taxon>
        <taxon>Pseudomonadota</taxon>
        <taxon>Candidatius Mariprofundia</taxon>
        <taxon>Mariprofundales</taxon>
        <taxon>Mariprofundaceae</taxon>
        <taxon>Mariprofundus</taxon>
    </lineage>
</organism>